<dbReference type="RefSeq" id="WP_148973752.1">
    <property type="nucleotide sequence ID" value="NZ_JBNIKT010000002.1"/>
</dbReference>
<evidence type="ECO:0000259" key="11">
    <source>
        <dbReference type="Pfam" id="PF21088"/>
    </source>
</evidence>
<evidence type="ECO:0000256" key="7">
    <source>
        <dbReference type="ARBA" id="ARBA00059688"/>
    </source>
</evidence>
<keyword evidence="4 8" id="KW-0812">Transmembrane</keyword>
<dbReference type="Gene3D" id="2.30.30.60">
    <property type="match status" value="1"/>
</dbReference>
<dbReference type="FunFam" id="2.30.30.60:FF:000001">
    <property type="entry name" value="MscS Mechanosensitive ion channel"/>
    <property type="match status" value="1"/>
</dbReference>
<dbReference type="FunFam" id="3.30.70.100:FF:000018">
    <property type="entry name" value="MscS mechanosensitive ion channel"/>
    <property type="match status" value="1"/>
</dbReference>
<protein>
    <submittedName>
        <fullName evidence="12">Mechanosensitive ion channel family protein</fullName>
    </submittedName>
</protein>
<dbReference type="FunFam" id="1.10.287.1260:FF:000005">
    <property type="entry name" value="Mechanosensitive ion channel family protein"/>
    <property type="match status" value="1"/>
</dbReference>
<dbReference type="InterPro" id="IPR045276">
    <property type="entry name" value="YbiO_bact"/>
</dbReference>
<gene>
    <name evidence="12" type="ORF">FZD51_04940</name>
</gene>
<dbReference type="GO" id="GO:0005886">
    <property type="term" value="C:plasma membrane"/>
    <property type="evidence" value="ECO:0007669"/>
    <property type="project" value="UniProtKB-SubCell"/>
</dbReference>
<feature type="domain" description="Mechanosensitive ion channel transmembrane helices 2/3" evidence="11">
    <location>
        <begin position="83"/>
        <end position="124"/>
    </location>
</feature>
<comment type="similarity">
    <text evidence="2">Belongs to the MscS (TC 1.A.23) family.</text>
</comment>
<dbReference type="InterPro" id="IPR049142">
    <property type="entry name" value="MS_channel_1st"/>
</dbReference>
<evidence type="ECO:0000256" key="1">
    <source>
        <dbReference type="ARBA" id="ARBA00004651"/>
    </source>
</evidence>
<evidence type="ECO:0000256" key="8">
    <source>
        <dbReference type="SAM" id="Phobius"/>
    </source>
</evidence>
<evidence type="ECO:0000313" key="12">
    <source>
        <dbReference type="EMBL" id="TYS49913.1"/>
    </source>
</evidence>
<evidence type="ECO:0000259" key="10">
    <source>
        <dbReference type="Pfam" id="PF21082"/>
    </source>
</evidence>
<dbReference type="InterPro" id="IPR010920">
    <property type="entry name" value="LSM_dom_sf"/>
</dbReference>
<comment type="function">
    <text evidence="7">May play a role in resistance to osmotic downshock.</text>
</comment>
<evidence type="ECO:0000256" key="6">
    <source>
        <dbReference type="ARBA" id="ARBA00023136"/>
    </source>
</evidence>
<keyword evidence="6 8" id="KW-0472">Membrane</keyword>
<dbReference type="SUPFAM" id="SSF50182">
    <property type="entry name" value="Sm-like ribonucleoproteins"/>
    <property type="match status" value="1"/>
</dbReference>
<dbReference type="InterPro" id="IPR011014">
    <property type="entry name" value="MscS_channel_TM-2"/>
</dbReference>
<evidence type="ECO:0000256" key="4">
    <source>
        <dbReference type="ARBA" id="ARBA00022692"/>
    </source>
</evidence>
<feature type="transmembrane region" description="Helical" evidence="8">
    <location>
        <begin position="84"/>
        <end position="102"/>
    </location>
</feature>
<accession>A0A5D4REN8</accession>
<dbReference type="InterPro" id="IPR049278">
    <property type="entry name" value="MS_channel_C"/>
</dbReference>
<keyword evidence="3" id="KW-1003">Cell membrane</keyword>
<dbReference type="InterPro" id="IPR006685">
    <property type="entry name" value="MscS_channel_2nd"/>
</dbReference>
<proteinExistence type="inferred from homology"/>
<dbReference type="SUPFAM" id="SSF82861">
    <property type="entry name" value="Mechanosensitive channel protein MscS (YggB), transmembrane region"/>
    <property type="match status" value="1"/>
</dbReference>
<dbReference type="EMBL" id="VTER01000003">
    <property type="protein sequence ID" value="TYS49913.1"/>
    <property type="molecule type" value="Genomic_DNA"/>
</dbReference>
<feature type="transmembrane region" description="Helical" evidence="8">
    <location>
        <begin position="24"/>
        <end position="48"/>
    </location>
</feature>
<evidence type="ECO:0000256" key="2">
    <source>
        <dbReference type="ARBA" id="ARBA00008017"/>
    </source>
</evidence>
<keyword evidence="5 8" id="KW-1133">Transmembrane helix</keyword>
<feature type="domain" description="Mechanosensitive ion channel MscS C-terminal" evidence="10">
    <location>
        <begin position="197"/>
        <end position="280"/>
    </location>
</feature>
<evidence type="ECO:0000256" key="5">
    <source>
        <dbReference type="ARBA" id="ARBA00022989"/>
    </source>
</evidence>
<dbReference type="Proteomes" id="UP000322139">
    <property type="component" value="Unassembled WGS sequence"/>
</dbReference>
<dbReference type="PANTHER" id="PTHR30460:SF0">
    <property type="entry name" value="MODERATE CONDUCTANCE MECHANOSENSITIVE CHANNEL YBIO"/>
    <property type="match status" value="1"/>
</dbReference>
<dbReference type="PANTHER" id="PTHR30460">
    <property type="entry name" value="MODERATE CONDUCTANCE MECHANOSENSITIVE CHANNEL YBIO"/>
    <property type="match status" value="1"/>
</dbReference>
<sequence>MHTYERIDFLNLREAEEYFGNIDWGALAFSAGAAILKLAAIFIIFLIVRAAGGRLISKSFDTFEQRENISSARSQTLKSLTSNVFSYVLIFIVTVTVLQIFGIQATAILAGAGVVGLAIGFGAQGLVSDVVTGFFLLLEKQIDVGDYVTAASFSGIVEQVGLRTTQIRGFDGTLHFVPNREITSLSNHSRGNMRALVDIGISYDDDIDKAIMVLQEACDKVKAGNESIMDGPNVIGIQSLGSSDVVLRIIAKTQNMEQWGVERELRKALKEALDANGIEIPYPHQVYIEKNSSN</sequence>
<reference evidence="12 13" key="1">
    <citation type="submission" date="2019-08" db="EMBL/GenBank/DDBJ databases">
        <title>Bacillus genomes from the desert of Cuatro Cienegas, Coahuila.</title>
        <authorList>
            <person name="Olmedo-Alvarez G."/>
        </authorList>
    </citation>
    <scope>NUCLEOTIDE SEQUENCE [LARGE SCALE GENOMIC DNA]</scope>
    <source>
        <strain evidence="12 13">CH446_14T</strain>
    </source>
</reference>
<evidence type="ECO:0000313" key="13">
    <source>
        <dbReference type="Proteomes" id="UP000322139"/>
    </source>
</evidence>
<organism evidence="12 13">
    <name type="scientific">Bacillus infantis</name>
    <dbReference type="NCBI Taxonomy" id="324767"/>
    <lineage>
        <taxon>Bacteria</taxon>
        <taxon>Bacillati</taxon>
        <taxon>Bacillota</taxon>
        <taxon>Bacilli</taxon>
        <taxon>Bacillales</taxon>
        <taxon>Bacillaceae</taxon>
        <taxon>Bacillus</taxon>
    </lineage>
</organism>
<dbReference type="Pfam" id="PF00924">
    <property type="entry name" value="MS_channel_2nd"/>
    <property type="match status" value="1"/>
</dbReference>
<dbReference type="InterPro" id="IPR011066">
    <property type="entry name" value="MscS_channel_C_sf"/>
</dbReference>
<dbReference type="AlphaFoldDB" id="A0A5D4REN8"/>
<comment type="subcellular location">
    <subcellularLocation>
        <location evidence="1">Cell membrane</location>
        <topology evidence="1">Multi-pass membrane protein</topology>
    </subcellularLocation>
</comment>
<evidence type="ECO:0000259" key="9">
    <source>
        <dbReference type="Pfam" id="PF00924"/>
    </source>
</evidence>
<feature type="transmembrane region" description="Helical" evidence="8">
    <location>
        <begin position="108"/>
        <end position="138"/>
    </location>
</feature>
<dbReference type="Pfam" id="PF21088">
    <property type="entry name" value="MS_channel_1st"/>
    <property type="match status" value="1"/>
</dbReference>
<comment type="caution">
    <text evidence="12">The sequence shown here is derived from an EMBL/GenBank/DDBJ whole genome shotgun (WGS) entry which is preliminary data.</text>
</comment>
<evidence type="ECO:0000256" key="3">
    <source>
        <dbReference type="ARBA" id="ARBA00022475"/>
    </source>
</evidence>
<dbReference type="GO" id="GO:0008381">
    <property type="term" value="F:mechanosensitive monoatomic ion channel activity"/>
    <property type="evidence" value="ECO:0007669"/>
    <property type="project" value="InterPro"/>
</dbReference>
<dbReference type="Pfam" id="PF21082">
    <property type="entry name" value="MS_channel_3rd"/>
    <property type="match status" value="1"/>
</dbReference>
<name>A0A5D4REN8_9BACI</name>
<dbReference type="Gene3D" id="3.30.70.100">
    <property type="match status" value="1"/>
</dbReference>
<dbReference type="SUPFAM" id="SSF82689">
    <property type="entry name" value="Mechanosensitive channel protein MscS (YggB), C-terminal domain"/>
    <property type="match status" value="1"/>
</dbReference>
<feature type="domain" description="Mechanosensitive ion channel MscS" evidence="9">
    <location>
        <begin position="126"/>
        <end position="190"/>
    </location>
</feature>
<dbReference type="Gene3D" id="1.10.287.1260">
    <property type="match status" value="1"/>
</dbReference>
<dbReference type="InterPro" id="IPR023408">
    <property type="entry name" value="MscS_beta-dom_sf"/>
</dbReference>